<comment type="subunit">
    <text evidence="3">Homodimer or homotetramer.</text>
</comment>
<dbReference type="AlphaFoldDB" id="T1FNR4"/>
<dbReference type="EMBL" id="AMQM01007815">
    <property type="status" value="NOT_ANNOTATED_CDS"/>
    <property type="molecule type" value="Genomic_DNA"/>
</dbReference>
<dbReference type="PANTHER" id="PTHR11558:SF11">
    <property type="entry name" value="SPERMIDINE SYNTHASE"/>
    <property type="match status" value="1"/>
</dbReference>
<comment type="similarity">
    <text evidence="2 11">Belongs to the spermidine/spermine synthase family.</text>
</comment>
<proteinExistence type="inferred from homology"/>
<evidence type="ECO:0000256" key="10">
    <source>
        <dbReference type="PROSITE-ProRule" id="PRU00354"/>
    </source>
</evidence>
<feature type="active site" description="Proton acceptor" evidence="10">
    <location>
        <position position="161"/>
    </location>
</feature>
<dbReference type="SUPFAM" id="SSF53335">
    <property type="entry name" value="S-adenosyl-L-methionine-dependent methyltransferases"/>
    <property type="match status" value="1"/>
</dbReference>
<dbReference type="NCBIfam" id="TIGR00417">
    <property type="entry name" value="speE"/>
    <property type="match status" value="1"/>
</dbReference>
<dbReference type="FunCoup" id="T1FNR4">
    <property type="interactions" value="1091"/>
</dbReference>
<dbReference type="GO" id="GO:0004766">
    <property type="term" value="F:spermidine synthase activity"/>
    <property type="evidence" value="ECO:0000318"/>
    <property type="project" value="GO_Central"/>
</dbReference>
<dbReference type="EC" id="2.5.1.16" evidence="4"/>
<evidence type="ECO:0000256" key="7">
    <source>
        <dbReference type="ARBA" id="ARBA00053963"/>
    </source>
</evidence>
<keyword evidence="10" id="KW-0620">Polyamine biosynthesis</keyword>
<dbReference type="GO" id="GO:0008295">
    <property type="term" value="P:spermidine biosynthetic process"/>
    <property type="evidence" value="ECO:0000318"/>
    <property type="project" value="GO_Central"/>
</dbReference>
<gene>
    <name evidence="14" type="primary">20210461</name>
    <name evidence="13" type="ORF">HELRODRAFT_186166</name>
</gene>
<dbReference type="Pfam" id="PF17284">
    <property type="entry name" value="Spermine_synt_N"/>
    <property type="match status" value="1"/>
</dbReference>
<evidence type="ECO:0000313" key="13">
    <source>
        <dbReference type="EMBL" id="ESN92017.1"/>
    </source>
</evidence>
<dbReference type="eggNOG" id="KOG1562">
    <property type="taxonomic scope" value="Eukaryota"/>
</dbReference>
<evidence type="ECO:0000256" key="6">
    <source>
        <dbReference type="ARBA" id="ARBA00049307"/>
    </source>
</evidence>
<evidence type="ECO:0000256" key="3">
    <source>
        <dbReference type="ARBA" id="ARBA00011774"/>
    </source>
</evidence>
<dbReference type="Gene3D" id="3.40.50.150">
    <property type="entry name" value="Vaccinia Virus protein VP39"/>
    <property type="match status" value="1"/>
</dbReference>
<dbReference type="EnsemblMetazoa" id="HelroT186166">
    <property type="protein sequence ID" value="HelroP186166"/>
    <property type="gene ID" value="HelroG186166"/>
</dbReference>
<feature type="domain" description="PABS" evidence="12">
    <location>
        <begin position="6"/>
        <end position="241"/>
    </location>
</feature>
<dbReference type="EMBL" id="KB097673">
    <property type="protein sequence ID" value="ESN92017.1"/>
    <property type="molecule type" value="Genomic_DNA"/>
</dbReference>
<accession>T1FNR4</accession>
<dbReference type="NCBIfam" id="NF037959">
    <property type="entry name" value="MFS_SpdSyn"/>
    <property type="match status" value="1"/>
</dbReference>
<dbReference type="CTD" id="20210461"/>
<evidence type="ECO:0000313" key="15">
    <source>
        <dbReference type="Proteomes" id="UP000015101"/>
    </source>
</evidence>
<dbReference type="NCBIfam" id="NF002010">
    <property type="entry name" value="PRK00811.1"/>
    <property type="match status" value="1"/>
</dbReference>
<keyword evidence="5 10" id="KW-0808">Transferase</keyword>
<dbReference type="PROSITE" id="PS51006">
    <property type="entry name" value="PABS_2"/>
    <property type="match status" value="1"/>
</dbReference>
<evidence type="ECO:0000256" key="1">
    <source>
        <dbReference type="ARBA" id="ARBA00005123"/>
    </source>
</evidence>
<evidence type="ECO:0000259" key="12">
    <source>
        <dbReference type="PROSITE" id="PS51006"/>
    </source>
</evidence>
<dbReference type="InterPro" id="IPR037163">
    <property type="entry name" value="Spermidine_synt_N_sf"/>
</dbReference>
<dbReference type="GO" id="GO:0005829">
    <property type="term" value="C:cytosol"/>
    <property type="evidence" value="ECO:0000318"/>
    <property type="project" value="GO_Central"/>
</dbReference>
<comment type="function">
    <text evidence="7">Catalyzes the production of spermidine from putrescine and decarboxylated S-adenosylmethionine (dcSAM). Has a strong preference for putrescine as substrate, and has very low activity towards 1,3-diaminopropane. Has extremely low activity towards spermidine.</text>
</comment>
<reference evidence="15" key="1">
    <citation type="submission" date="2012-12" db="EMBL/GenBank/DDBJ databases">
        <authorList>
            <person name="Hellsten U."/>
            <person name="Grimwood J."/>
            <person name="Chapman J.A."/>
            <person name="Shapiro H."/>
            <person name="Aerts A."/>
            <person name="Otillar R.P."/>
            <person name="Terry A.Y."/>
            <person name="Boore J.L."/>
            <person name="Simakov O."/>
            <person name="Marletaz F."/>
            <person name="Cho S.-J."/>
            <person name="Edsinger-Gonzales E."/>
            <person name="Havlak P."/>
            <person name="Kuo D.-H."/>
            <person name="Larsson T."/>
            <person name="Lv J."/>
            <person name="Arendt D."/>
            <person name="Savage R."/>
            <person name="Osoegawa K."/>
            <person name="de Jong P."/>
            <person name="Lindberg D.R."/>
            <person name="Seaver E.C."/>
            <person name="Weisblat D.A."/>
            <person name="Putnam N.H."/>
            <person name="Grigoriev I.V."/>
            <person name="Rokhsar D.S."/>
        </authorList>
    </citation>
    <scope>NUCLEOTIDE SEQUENCE</scope>
</reference>
<dbReference type="RefSeq" id="XP_009029829.1">
    <property type="nucleotide sequence ID" value="XM_009031581.1"/>
</dbReference>
<dbReference type="InterPro" id="IPR030668">
    <property type="entry name" value="Spermi_synthase_euk"/>
</dbReference>
<dbReference type="FunFam" id="3.40.50.150:FF:000013">
    <property type="entry name" value="Spermidine synthase"/>
    <property type="match status" value="1"/>
</dbReference>
<evidence type="ECO:0000256" key="8">
    <source>
        <dbReference type="ARBA" id="ARBA00072554"/>
    </source>
</evidence>
<dbReference type="InterPro" id="IPR030374">
    <property type="entry name" value="PABS"/>
</dbReference>
<reference evidence="13 15" key="2">
    <citation type="journal article" date="2013" name="Nature">
        <title>Insights into bilaterian evolution from three spiralian genomes.</title>
        <authorList>
            <person name="Simakov O."/>
            <person name="Marletaz F."/>
            <person name="Cho S.J."/>
            <person name="Edsinger-Gonzales E."/>
            <person name="Havlak P."/>
            <person name="Hellsten U."/>
            <person name="Kuo D.H."/>
            <person name="Larsson T."/>
            <person name="Lv J."/>
            <person name="Arendt D."/>
            <person name="Savage R."/>
            <person name="Osoegawa K."/>
            <person name="de Jong P."/>
            <person name="Grimwood J."/>
            <person name="Chapman J.A."/>
            <person name="Shapiro H."/>
            <person name="Aerts A."/>
            <person name="Otillar R.P."/>
            <person name="Terry A.Y."/>
            <person name="Boore J.L."/>
            <person name="Grigoriev I.V."/>
            <person name="Lindberg D.R."/>
            <person name="Seaver E.C."/>
            <person name="Weisblat D.A."/>
            <person name="Putnam N.H."/>
            <person name="Rokhsar D.S."/>
        </authorList>
    </citation>
    <scope>NUCLEOTIDE SEQUENCE</scope>
</reference>
<dbReference type="OMA" id="FLYHEMM"/>
<dbReference type="InterPro" id="IPR030373">
    <property type="entry name" value="PABS_CS"/>
</dbReference>
<keyword evidence="15" id="KW-1185">Reference proteome</keyword>
<dbReference type="PIRSF" id="PIRSF000502">
    <property type="entry name" value="Spermidine_synth"/>
    <property type="match status" value="1"/>
</dbReference>
<dbReference type="FunFam" id="2.30.140.10:FF:000001">
    <property type="entry name" value="SPE3p Spermidine synthase"/>
    <property type="match status" value="1"/>
</dbReference>
<dbReference type="PANTHER" id="PTHR11558">
    <property type="entry name" value="SPERMIDINE/SPERMINE SYNTHASE"/>
    <property type="match status" value="1"/>
</dbReference>
<evidence type="ECO:0000256" key="11">
    <source>
        <dbReference type="RuleBase" id="RU003836"/>
    </source>
</evidence>
<evidence type="ECO:0000256" key="4">
    <source>
        <dbReference type="ARBA" id="ARBA00012455"/>
    </source>
</evidence>
<sequence length="287" mass="32361">MNAIRDGWFSEINPMWPGQCMSLKVQNVLHEEKSKFQDILIFDSQSHGRVLVLDGVIQLTEKDEFTYQEMMAFLPVNSHPDPKNVLVIGGGDGGIVRELVKHPKVESIVLCEIDDRVLDLCRQYLPSLSSALDHSKVKVHVGDGFEFMKGHKDAFDVIITDSSDPVGPAESLFKKEYYELIRSALKKDGVLCSQGECIWLHLDLIKNMIDFCKELFPSVSYACTPVPTYPSGQIGCLLCSLSQKTDFKEPVIKFTEEEMELMKLKCYTPAFHTACFSLPNFAKKVQS</sequence>
<dbReference type="STRING" id="6412.T1FNR4"/>
<evidence type="ECO:0000256" key="9">
    <source>
        <dbReference type="ARBA" id="ARBA00082964"/>
    </source>
</evidence>
<dbReference type="Proteomes" id="UP000015101">
    <property type="component" value="Unassembled WGS sequence"/>
</dbReference>
<dbReference type="InterPro" id="IPR035246">
    <property type="entry name" value="Spermidine_synt_N"/>
</dbReference>
<evidence type="ECO:0000256" key="2">
    <source>
        <dbReference type="ARBA" id="ARBA00007867"/>
    </source>
</evidence>
<dbReference type="InterPro" id="IPR001045">
    <property type="entry name" value="Spermi_synthase"/>
</dbReference>
<dbReference type="Pfam" id="PF01564">
    <property type="entry name" value="Spermine_synth"/>
    <property type="match status" value="1"/>
</dbReference>
<dbReference type="OrthoDB" id="38125at2759"/>
<evidence type="ECO:0000313" key="14">
    <source>
        <dbReference type="EnsemblMetazoa" id="HelroP186166"/>
    </source>
</evidence>
<dbReference type="HOGENOM" id="CLU_048199_3_1_1"/>
<dbReference type="Gene3D" id="2.30.140.10">
    <property type="entry name" value="Spermidine synthase, tetramerisation domain"/>
    <property type="match status" value="1"/>
</dbReference>
<dbReference type="GeneID" id="20210461"/>
<dbReference type="InterPro" id="IPR029063">
    <property type="entry name" value="SAM-dependent_MTases_sf"/>
</dbReference>
<dbReference type="InParanoid" id="T1FNR4"/>
<dbReference type="KEGG" id="hro:HELRODRAFT_186166"/>
<reference evidence="14" key="3">
    <citation type="submission" date="2015-06" db="UniProtKB">
        <authorList>
            <consortium name="EnsemblMetazoa"/>
        </authorList>
    </citation>
    <scope>IDENTIFICATION</scope>
</reference>
<protein>
    <recommendedName>
        <fullName evidence="8">Spermidine synthase</fullName>
        <ecNumber evidence="4">2.5.1.16</ecNumber>
    </recommendedName>
    <alternativeName>
        <fullName evidence="9">Putrescine aminopropyltransferase</fullName>
    </alternativeName>
</protein>
<dbReference type="PROSITE" id="PS01330">
    <property type="entry name" value="PABS_1"/>
    <property type="match status" value="1"/>
</dbReference>
<evidence type="ECO:0000256" key="5">
    <source>
        <dbReference type="ARBA" id="ARBA00022679"/>
    </source>
</evidence>
<comment type="pathway">
    <text evidence="1">Amine and polyamine biosynthesis; spermidine biosynthesis; spermidine from putrescine: step 1/1.</text>
</comment>
<name>T1FNR4_HELRO</name>
<dbReference type="HAMAP" id="MF_00198">
    <property type="entry name" value="Spermidine_synth"/>
    <property type="match status" value="1"/>
</dbReference>
<comment type="catalytic activity">
    <reaction evidence="6">
        <text>S-adenosyl 3-(methylsulfanyl)propylamine + putrescine = S-methyl-5'-thioadenosine + spermidine + H(+)</text>
        <dbReference type="Rhea" id="RHEA:12721"/>
        <dbReference type="ChEBI" id="CHEBI:15378"/>
        <dbReference type="ChEBI" id="CHEBI:17509"/>
        <dbReference type="ChEBI" id="CHEBI:57443"/>
        <dbReference type="ChEBI" id="CHEBI:57834"/>
        <dbReference type="ChEBI" id="CHEBI:326268"/>
        <dbReference type="EC" id="2.5.1.16"/>
    </reaction>
</comment>
<organism evidence="14 15">
    <name type="scientific">Helobdella robusta</name>
    <name type="common">Californian leech</name>
    <dbReference type="NCBI Taxonomy" id="6412"/>
    <lineage>
        <taxon>Eukaryota</taxon>
        <taxon>Metazoa</taxon>
        <taxon>Spiralia</taxon>
        <taxon>Lophotrochozoa</taxon>
        <taxon>Annelida</taxon>
        <taxon>Clitellata</taxon>
        <taxon>Hirudinea</taxon>
        <taxon>Rhynchobdellida</taxon>
        <taxon>Glossiphoniidae</taxon>
        <taxon>Helobdella</taxon>
    </lineage>
</organism>
<dbReference type="CDD" id="cd02440">
    <property type="entry name" value="AdoMet_MTases"/>
    <property type="match status" value="1"/>
</dbReference>